<dbReference type="Proteomes" id="UP000683507">
    <property type="component" value="Chromosome"/>
</dbReference>
<protein>
    <recommendedName>
        <fullName evidence="13">Ion transport domain-containing protein</fullName>
    </recommendedName>
</protein>
<evidence type="ECO:0000256" key="1">
    <source>
        <dbReference type="ARBA" id="ARBA00004141"/>
    </source>
</evidence>
<evidence type="ECO:0000256" key="9">
    <source>
        <dbReference type="ARBA" id="ARBA00023065"/>
    </source>
</evidence>
<keyword evidence="15" id="KW-1185">Reference proteome</keyword>
<reference evidence="14" key="1">
    <citation type="submission" date="2021-04" db="EMBL/GenBank/DDBJ databases">
        <authorList>
            <person name="Rodrigo-Torres L."/>
            <person name="Arahal R. D."/>
            <person name="Lucena T."/>
        </authorList>
    </citation>
    <scope>NUCLEOTIDE SEQUENCE</scope>
    <source>
        <strain evidence="14">AS29M-1</strain>
    </source>
</reference>
<feature type="transmembrane region" description="Helical" evidence="12">
    <location>
        <begin position="34"/>
        <end position="52"/>
    </location>
</feature>
<dbReference type="GO" id="GO:0001508">
    <property type="term" value="P:action potential"/>
    <property type="evidence" value="ECO:0007669"/>
    <property type="project" value="TreeGrafter"/>
</dbReference>
<evidence type="ECO:0000256" key="7">
    <source>
        <dbReference type="ARBA" id="ARBA00022958"/>
    </source>
</evidence>
<evidence type="ECO:0000256" key="12">
    <source>
        <dbReference type="SAM" id="Phobius"/>
    </source>
</evidence>
<accession>A0A916NIZ4</accession>
<evidence type="ECO:0000256" key="11">
    <source>
        <dbReference type="ARBA" id="ARBA00023303"/>
    </source>
</evidence>
<feature type="domain" description="Ion transport" evidence="13">
    <location>
        <begin position="30"/>
        <end position="243"/>
    </location>
</feature>
<dbReference type="Gene3D" id="1.10.287.70">
    <property type="match status" value="1"/>
</dbReference>
<dbReference type="AlphaFoldDB" id="A0A916NIZ4"/>
<evidence type="ECO:0000256" key="6">
    <source>
        <dbReference type="ARBA" id="ARBA00022882"/>
    </source>
</evidence>
<dbReference type="GO" id="GO:0005249">
    <property type="term" value="F:voltage-gated potassium channel activity"/>
    <property type="evidence" value="ECO:0007669"/>
    <property type="project" value="InterPro"/>
</dbReference>
<dbReference type="Pfam" id="PF00520">
    <property type="entry name" value="Ion_trans"/>
    <property type="match status" value="1"/>
</dbReference>
<evidence type="ECO:0000256" key="4">
    <source>
        <dbReference type="ARBA" id="ARBA00022692"/>
    </source>
</evidence>
<keyword evidence="10 12" id="KW-0472">Membrane</keyword>
<dbReference type="GO" id="GO:0008076">
    <property type="term" value="C:voltage-gated potassium channel complex"/>
    <property type="evidence" value="ECO:0007669"/>
    <property type="project" value="InterPro"/>
</dbReference>
<evidence type="ECO:0000256" key="3">
    <source>
        <dbReference type="ARBA" id="ARBA00022538"/>
    </source>
</evidence>
<dbReference type="EMBL" id="OU015584">
    <property type="protein sequence ID" value="CAG5085259.1"/>
    <property type="molecule type" value="Genomic_DNA"/>
</dbReference>
<feature type="transmembrane region" description="Helical" evidence="12">
    <location>
        <begin position="157"/>
        <end position="178"/>
    </location>
</feature>
<evidence type="ECO:0000313" key="15">
    <source>
        <dbReference type="Proteomes" id="UP000683507"/>
    </source>
</evidence>
<dbReference type="Gene3D" id="1.20.120.350">
    <property type="entry name" value="Voltage-gated potassium channels. Chain C"/>
    <property type="match status" value="1"/>
</dbReference>
<sequence length="276" mass="30737">MSNAKHHNGLKPWQNKMHEVIFEAETKAGKLFDIVLLIVIVISIVVVMLESVPSLSRNYGSELFVLEWIITIVFSLEYIARILCVGNPMKYIFSFYGVVDFLSIIPTYIGIFVTGTHSLSVIRSLRLLRIFRILKLSQFLGEANLLIRSLKASRAKIIVFLVFVLSLTFILGSLMYIVESPEAGFTSIPRSVYWAIVTLTTVGYGDIKPDTDLGQFIASIIMLTGYAIIAVPTGIISAEIARNDNQHKPSTQVCPNCSQEGHEHDAVFCKYCGGKL</sequence>
<name>A0A916NIZ4_9FLAO</name>
<organism evidence="14 15">
    <name type="scientific">Parvicella tangerina</name>
    <dbReference type="NCBI Taxonomy" id="2829795"/>
    <lineage>
        <taxon>Bacteria</taxon>
        <taxon>Pseudomonadati</taxon>
        <taxon>Bacteroidota</taxon>
        <taxon>Flavobacteriia</taxon>
        <taxon>Flavobacteriales</taxon>
        <taxon>Parvicellaceae</taxon>
        <taxon>Parvicella</taxon>
    </lineage>
</organism>
<dbReference type="InterPro" id="IPR028325">
    <property type="entry name" value="VG_K_chnl"/>
</dbReference>
<evidence type="ECO:0000256" key="10">
    <source>
        <dbReference type="ARBA" id="ARBA00023136"/>
    </source>
</evidence>
<evidence type="ECO:0000256" key="5">
    <source>
        <dbReference type="ARBA" id="ARBA00022826"/>
    </source>
</evidence>
<keyword evidence="6" id="KW-0851">Voltage-gated channel</keyword>
<keyword evidence="9" id="KW-0406">Ion transport</keyword>
<dbReference type="KEGG" id="ptan:CRYO30217_02703"/>
<evidence type="ECO:0000259" key="13">
    <source>
        <dbReference type="Pfam" id="PF00520"/>
    </source>
</evidence>
<evidence type="ECO:0000256" key="8">
    <source>
        <dbReference type="ARBA" id="ARBA00022989"/>
    </source>
</evidence>
<dbReference type="SUPFAM" id="SSF81324">
    <property type="entry name" value="Voltage-gated potassium channels"/>
    <property type="match status" value="1"/>
</dbReference>
<evidence type="ECO:0000256" key="2">
    <source>
        <dbReference type="ARBA" id="ARBA00022448"/>
    </source>
</evidence>
<dbReference type="InterPro" id="IPR027359">
    <property type="entry name" value="Volt_channel_dom_sf"/>
</dbReference>
<keyword evidence="11" id="KW-0407">Ion channel</keyword>
<keyword evidence="8 12" id="KW-1133">Transmembrane helix</keyword>
<keyword evidence="5" id="KW-0631">Potassium channel</keyword>
<dbReference type="PANTHER" id="PTHR11537">
    <property type="entry name" value="VOLTAGE-GATED POTASSIUM CHANNEL"/>
    <property type="match status" value="1"/>
</dbReference>
<feature type="transmembrane region" description="Helical" evidence="12">
    <location>
        <begin position="64"/>
        <end position="83"/>
    </location>
</feature>
<comment type="subcellular location">
    <subcellularLocation>
        <location evidence="1">Membrane</location>
        <topology evidence="1">Multi-pass membrane protein</topology>
    </subcellularLocation>
</comment>
<feature type="transmembrane region" description="Helical" evidence="12">
    <location>
        <begin position="95"/>
        <end position="122"/>
    </location>
</feature>
<evidence type="ECO:0000313" key="14">
    <source>
        <dbReference type="EMBL" id="CAG5085259.1"/>
    </source>
</evidence>
<feature type="transmembrane region" description="Helical" evidence="12">
    <location>
        <begin position="216"/>
        <end position="238"/>
    </location>
</feature>
<gene>
    <name evidence="14" type="ORF">CRYO30217_02703</name>
</gene>
<keyword evidence="4 12" id="KW-0812">Transmembrane</keyword>
<dbReference type="PRINTS" id="PR00169">
    <property type="entry name" value="KCHANNEL"/>
</dbReference>
<keyword evidence="3" id="KW-0633">Potassium transport</keyword>
<keyword evidence="2" id="KW-0813">Transport</keyword>
<keyword evidence="7" id="KW-0630">Potassium</keyword>
<proteinExistence type="predicted"/>
<dbReference type="PANTHER" id="PTHR11537:SF254">
    <property type="entry name" value="POTASSIUM VOLTAGE-GATED CHANNEL PROTEIN SHAB"/>
    <property type="match status" value="1"/>
</dbReference>
<dbReference type="InterPro" id="IPR005821">
    <property type="entry name" value="Ion_trans_dom"/>
</dbReference>
<dbReference type="RefSeq" id="WP_258542911.1">
    <property type="nucleotide sequence ID" value="NZ_OU015584.1"/>
</dbReference>